<dbReference type="AlphaFoldDB" id="B2WFH6"/>
<gene>
    <name evidence="1" type="ORF">PTRG_09244</name>
</gene>
<evidence type="ECO:0000313" key="2">
    <source>
        <dbReference type="Proteomes" id="UP000001471"/>
    </source>
</evidence>
<reference evidence="2" key="1">
    <citation type="journal article" date="2013" name="G3 (Bethesda)">
        <title>Comparative genomics of a plant-pathogenic fungus, Pyrenophora tritici-repentis, reveals transduplication and the impact of repeat elements on pathogenicity and population divergence.</title>
        <authorList>
            <person name="Manning V.A."/>
            <person name="Pandelova I."/>
            <person name="Dhillon B."/>
            <person name="Wilhelm L.J."/>
            <person name="Goodwin S.B."/>
            <person name="Berlin A.M."/>
            <person name="Figueroa M."/>
            <person name="Freitag M."/>
            <person name="Hane J.K."/>
            <person name="Henrissat B."/>
            <person name="Holman W.H."/>
            <person name="Kodira C.D."/>
            <person name="Martin J."/>
            <person name="Oliver R.P."/>
            <person name="Robbertse B."/>
            <person name="Schackwitz W."/>
            <person name="Schwartz D.C."/>
            <person name="Spatafora J.W."/>
            <person name="Turgeon B.G."/>
            <person name="Yandava C."/>
            <person name="Young S."/>
            <person name="Zhou S."/>
            <person name="Zeng Q."/>
            <person name="Grigoriev I.V."/>
            <person name="Ma L.-J."/>
            <person name="Ciuffetti L.M."/>
        </authorList>
    </citation>
    <scope>NUCLEOTIDE SEQUENCE [LARGE SCALE GENOMIC DNA]</scope>
    <source>
        <strain evidence="2">Pt-1C-BFP</strain>
    </source>
</reference>
<dbReference type="HOGENOM" id="CLU_2759034_0_0_1"/>
<dbReference type="InParanoid" id="B2WFH6"/>
<proteinExistence type="predicted"/>
<name>B2WFH6_PYRTR</name>
<protein>
    <submittedName>
        <fullName evidence="1">Uncharacterized protein</fullName>
    </submittedName>
</protein>
<dbReference type="Proteomes" id="UP000001471">
    <property type="component" value="Unassembled WGS sequence"/>
</dbReference>
<sequence length="70" mass="7846">MALIKEEALTKEARSKQAMHIDDDDDAAVIQTLIVKGGLRKKFPSAHHDTWNTHECEGNHLCEDVLECMG</sequence>
<dbReference type="EMBL" id="DS231624">
    <property type="protein sequence ID" value="EDU42295.1"/>
    <property type="molecule type" value="Genomic_DNA"/>
</dbReference>
<accession>B2WFH6</accession>
<evidence type="ECO:0000313" key="1">
    <source>
        <dbReference type="EMBL" id="EDU42295.1"/>
    </source>
</evidence>
<organism evidence="1 2">
    <name type="scientific">Pyrenophora tritici-repentis (strain Pt-1C-BFP)</name>
    <name type="common">Wheat tan spot fungus</name>
    <name type="synonym">Drechslera tritici-repentis</name>
    <dbReference type="NCBI Taxonomy" id="426418"/>
    <lineage>
        <taxon>Eukaryota</taxon>
        <taxon>Fungi</taxon>
        <taxon>Dikarya</taxon>
        <taxon>Ascomycota</taxon>
        <taxon>Pezizomycotina</taxon>
        <taxon>Dothideomycetes</taxon>
        <taxon>Pleosporomycetidae</taxon>
        <taxon>Pleosporales</taxon>
        <taxon>Pleosporineae</taxon>
        <taxon>Pleosporaceae</taxon>
        <taxon>Pyrenophora</taxon>
    </lineage>
</organism>